<sequence>MRKTNDYLTDNYTYECEYCHREYVPKRRFAQKYCSNSCRSKAYYIRNRYSEPSKKIQSNKKVKSKKKEKTQIDKMSLAGVGNAAMGNLAVNLLSKALTPEHNRPATKEDIIELKSLIKGSLLPIKNIGRDEFGKNPFYDVANQMVVFI</sequence>
<comment type="caution">
    <text evidence="1">The sequence shown here is derived from an EMBL/GenBank/DDBJ whole genome shotgun (WGS) entry which is preliminary data.</text>
</comment>
<evidence type="ECO:0000313" key="1">
    <source>
        <dbReference type="EMBL" id="MBW2936794.1"/>
    </source>
</evidence>
<dbReference type="EMBL" id="JAHWDP010000001">
    <property type="protein sequence ID" value="MBW2936794.1"/>
    <property type="molecule type" value="Genomic_DNA"/>
</dbReference>
<protein>
    <submittedName>
        <fullName evidence="1">Uncharacterized protein</fullName>
    </submittedName>
</protein>
<keyword evidence="2" id="KW-1185">Reference proteome</keyword>
<gene>
    <name evidence="1" type="ORF">KXJ69_01670</name>
</gene>
<accession>A0A9X1FMU9</accession>
<dbReference type="AlphaFoldDB" id="A0A9X1FMU9"/>
<dbReference type="Proteomes" id="UP001138686">
    <property type="component" value="Unassembled WGS sequence"/>
</dbReference>
<name>A0A9X1FMU9_9FLAO</name>
<evidence type="ECO:0000313" key="2">
    <source>
        <dbReference type="Proteomes" id="UP001138686"/>
    </source>
</evidence>
<organism evidence="1 2">
    <name type="scientific">Halomarinibacterium sedimenti</name>
    <dbReference type="NCBI Taxonomy" id="2857106"/>
    <lineage>
        <taxon>Bacteria</taxon>
        <taxon>Pseudomonadati</taxon>
        <taxon>Bacteroidota</taxon>
        <taxon>Flavobacteriia</taxon>
        <taxon>Flavobacteriales</taxon>
        <taxon>Flavobacteriaceae</taxon>
        <taxon>Halomarinibacterium</taxon>
    </lineage>
</organism>
<proteinExistence type="predicted"/>
<dbReference type="RefSeq" id="WP_219050641.1">
    <property type="nucleotide sequence ID" value="NZ_JAHWDP010000001.1"/>
</dbReference>
<reference evidence="1" key="1">
    <citation type="submission" date="2021-07" db="EMBL/GenBank/DDBJ databases">
        <title>Aureisphaera sp. CAU 1614 isolated from sea sediment.</title>
        <authorList>
            <person name="Kim W."/>
        </authorList>
    </citation>
    <scope>NUCLEOTIDE SEQUENCE</scope>
    <source>
        <strain evidence="1">CAU 1614</strain>
    </source>
</reference>